<reference evidence="1" key="1">
    <citation type="journal article" date="2015" name="Nature">
        <title>Complex archaea that bridge the gap between prokaryotes and eukaryotes.</title>
        <authorList>
            <person name="Spang A."/>
            <person name="Saw J.H."/>
            <person name="Jorgensen S.L."/>
            <person name="Zaremba-Niedzwiedzka K."/>
            <person name="Martijn J."/>
            <person name="Lind A.E."/>
            <person name="van Eijk R."/>
            <person name="Schleper C."/>
            <person name="Guy L."/>
            <person name="Ettema T.J."/>
        </authorList>
    </citation>
    <scope>NUCLEOTIDE SEQUENCE</scope>
</reference>
<gene>
    <name evidence="1" type="ORF">LCGC14_2308150</name>
</gene>
<protein>
    <submittedName>
        <fullName evidence="1">Uncharacterized protein</fullName>
    </submittedName>
</protein>
<sequence length="91" mass="10033">GDLVMNVLYLTETKSLRVLPLETVLDEMLNDGATPGNLKYLAQNLDAQGFDVGKIDGVSYAVIQLELKDFTISIQTKDKPAYKGAKDYSHI</sequence>
<dbReference type="EMBL" id="LAZR01032695">
    <property type="protein sequence ID" value="KKL50178.1"/>
    <property type="molecule type" value="Genomic_DNA"/>
</dbReference>
<comment type="caution">
    <text evidence="1">The sequence shown here is derived from an EMBL/GenBank/DDBJ whole genome shotgun (WGS) entry which is preliminary data.</text>
</comment>
<organism evidence="1">
    <name type="scientific">marine sediment metagenome</name>
    <dbReference type="NCBI Taxonomy" id="412755"/>
    <lineage>
        <taxon>unclassified sequences</taxon>
        <taxon>metagenomes</taxon>
        <taxon>ecological metagenomes</taxon>
    </lineage>
</organism>
<dbReference type="AlphaFoldDB" id="A0A0F9CLF8"/>
<evidence type="ECO:0000313" key="1">
    <source>
        <dbReference type="EMBL" id="KKL50178.1"/>
    </source>
</evidence>
<feature type="non-terminal residue" evidence="1">
    <location>
        <position position="1"/>
    </location>
</feature>
<accession>A0A0F9CLF8</accession>
<proteinExistence type="predicted"/>
<name>A0A0F9CLF8_9ZZZZ</name>